<comment type="caution">
    <text evidence="9">The sequence shown here is derived from an EMBL/GenBank/DDBJ whole genome shotgun (WGS) entry which is preliminary data.</text>
</comment>
<dbReference type="STRING" id="307972.A0A2G8LPC8"/>
<feature type="compositionally biased region" description="Polar residues" evidence="7">
    <location>
        <begin position="252"/>
        <end position="274"/>
    </location>
</feature>
<keyword evidence="5" id="KW-0862">Zinc</keyword>
<keyword evidence="2" id="KW-0479">Metal-binding</keyword>
<dbReference type="GO" id="GO:0005634">
    <property type="term" value="C:nucleus"/>
    <property type="evidence" value="ECO:0007669"/>
    <property type="project" value="TreeGrafter"/>
</dbReference>
<reference evidence="9 10" key="1">
    <citation type="journal article" date="2017" name="PLoS Biol.">
        <title>The sea cucumber genome provides insights into morphological evolution and visceral regeneration.</title>
        <authorList>
            <person name="Zhang X."/>
            <person name="Sun L."/>
            <person name="Yuan J."/>
            <person name="Sun Y."/>
            <person name="Gao Y."/>
            <person name="Zhang L."/>
            <person name="Li S."/>
            <person name="Dai H."/>
            <person name="Hamel J.F."/>
            <person name="Liu C."/>
            <person name="Yu Y."/>
            <person name="Liu S."/>
            <person name="Lin W."/>
            <person name="Guo K."/>
            <person name="Jin S."/>
            <person name="Xu P."/>
            <person name="Storey K.B."/>
            <person name="Huan P."/>
            <person name="Zhang T."/>
            <person name="Zhou Y."/>
            <person name="Zhang J."/>
            <person name="Lin C."/>
            <person name="Li X."/>
            <person name="Xing L."/>
            <person name="Huo D."/>
            <person name="Sun M."/>
            <person name="Wang L."/>
            <person name="Mercier A."/>
            <person name="Li F."/>
            <person name="Yang H."/>
            <person name="Xiang J."/>
        </authorList>
    </citation>
    <scope>NUCLEOTIDE SEQUENCE [LARGE SCALE GENOMIC DNA]</scope>
    <source>
        <strain evidence="9">Shaxun</strain>
        <tissue evidence="9">Muscle</tissue>
    </source>
</reference>
<dbReference type="SUPFAM" id="SSF57667">
    <property type="entry name" value="beta-beta-alpha zinc fingers"/>
    <property type="match status" value="2"/>
</dbReference>
<feature type="compositionally biased region" description="Polar residues" evidence="7">
    <location>
        <begin position="345"/>
        <end position="356"/>
    </location>
</feature>
<dbReference type="FunFam" id="3.30.160.60:FF:002343">
    <property type="entry name" value="Zinc finger protein 33A"/>
    <property type="match status" value="1"/>
</dbReference>
<dbReference type="Pfam" id="PF17800">
    <property type="entry name" value="NPL"/>
    <property type="match status" value="1"/>
</dbReference>
<dbReference type="InterPro" id="IPR050717">
    <property type="entry name" value="C2H2-ZF_Transcription_Reg"/>
</dbReference>
<gene>
    <name evidence="9" type="ORF">BSL78_00978</name>
</gene>
<keyword evidence="4 6" id="KW-0863">Zinc-finger</keyword>
<keyword evidence="3" id="KW-0677">Repeat</keyword>
<name>A0A2G8LPC8_STIJA</name>
<dbReference type="InterPro" id="IPR041232">
    <property type="entry name" value="NPL"/>
</dbReference>
<comment type="similarity">
    <text evidence="1">Belongs to the histone deacetylase HD2 family.</text>
</comment>
<dbReference type="InterPro" id="IPR036236">
    <property type="entry name" value="Znf_C2H2_sf"/>
</dbReference>
<dbReference type="OrthoDB" id="6077919at2759"/>
<dbReference type="SMART" id="SM00355">
    <property type="entry name" value="ZnF_C2H2"/>
    <property type="match status" value="3"/>
</dbReference>
<dbReference type="Gene3D" id="2.60.120.340">
    <property type="entry name" value="Nucleoplasmin core domain"/>
    <property type="match status" value="1"/>
</dbReference>
<dbReference type="Gene3D" id="3.30.160.60">
    <property type="entry name" value="Classic Zinc Finger"/>
    <property type="match status" value="3"/>
</dbReference>
<dbReference type="GO" id="GO:0000981">
    <property type="term" value="F:DNA-binding transcription factor activity, RNA polymerase II-specific"/>
    <property type="evidence" value="ECO:0007669"/>
    <property type="project" value="TreeGrafter"/>
</dbReference>
<dbReference type="Proteomes" id="UP000230750">
    <property type="component" value="Unassembled WGS sequence"/>
</dbReference>
<dbReference type="PROSITE" id="PS50157">
    <property type="entry name" value="ZINC_FINGER_C2H2_2"/>
    <property type="match status" value="3"/>
</dbReference>
<feature type="region of interest" description="Disordered" evidence="7">
    <location>
        <begin position="552"/>
        <end position="577"/>
    </location>
</feature>
<accession>A0A2G8LPC8</accession>
<organism evidence="9 10">
    <name type="scientific">Stichopus japonicus</name>
    <name type="common">Sea cucumber</name>
    <dbReference type="NCBI Taxonomy" id="307972"/>
    <lineage>
        <taxon>Eukaryota</taxon>
        <taxon>Metazoa</taxon>
        <taxon>Echinodermata</taxon>
        <taxon>Eleutherozoa</taxon>
        <taxon>Echinozoa</taxon>
        <taxon>Holothuroidea</taxon>
        <taxon>Aspidochirotacea</taxon>
        <taxon>Aspidochirotida</taxon>
        <taxon>Stichopodidae</taxon>
        <taxon>Apostichopus</taxon>
    </lineage>
</organism>
<evidence type="ECO:0000313" key="10">
    <source>
        <dbReference type="Proteomes" id="UP000230750"/>
    </source>
</evidence>
<feature type="region of interest" description="Disordered" evidence="7">
    <location>
        <begin position="250"/>
        <end position="326"/>
    </location>
</feature>
<evidence type="ECO:0000256" key="3">
    <source>
        <dbReference type="ARBA" id="ARBA00022737"/>
    </source>
</evidence>
<dbReference type="InterPro" id="IPR013087">
    <property type="entry name" value="Znf_C2H2_type"/>
</dbReference>
<evidence type="ECO:0000256" key="6">
    <source>
        <dbReference type="PROSITE-ProRule" id="PRU00042"/>
    </source>
</evidence>
<evidence type="ECO:0000256" key="2">
    <source>
        <dbReference type="ARBA" id="ARBA00022723"/>
    </source>
</evidence>
<evidence type="ECO:0000256" key="4">
    <source>
        <dbReference type="ARBA" id="ARBA00022771"/>
    </source>
</evidence>
<dbReference type="GO" id="GO:0008270">
    <property type="term" value="F:zinc ion binding"/>
    <property type="evidence" value="ECO:0007669"/>
    <property type="project" value="UniProtKB-KW"/>
</dbReference>
<sequence>MHSLWKSEFKKSIEKVVSFSTTGCTLQPGQSYTEQLSEEVHLSLAALESRLEDVDNKSYSQVVLATAEAEQLLCTLVHGVLFQQCLDLKLMPDEKVTFKVQGSSTVYITGYTVKTPQMLYYSDNVQDAEFTESGNYDVGIEEELEEDLDVCETVSEQEDIVIKAEMGEMADVTDTAEQSQDSRETGMTPYKGLTSLQNPESTASHHHQPPNNVLPMAVQHNGGDQQLLSKMTLSKSTRAMELSIIKTAHPGMQSSNHSTNPQSSDNNQWLSGTPTDDGLRQFQGKSGGSFQLIDNHMRGSLTGRKAKRWSSSGLNQSTQREPAVEVNSASFHELVDTPLGEDRLSSSYHGLQQSAARSRRYQDDMTENTVTRIVRRHPDGSFQSDSLVSVPAEMGLERDLSGAYPTTSSQWTYDAIGRDHGSLQLVPSTSSPMIPVSYKSSRVKDSHTVRATKKYVTKDDTSSINRTPQTPVSELFKFHRSTKSFMCRFCNKNFHRARSQQLHERTHTGDKPFKCLYCRKEFADRSNKIKHERIHTGVKPFKCEHCGNAYSDPSAKRRHQESCIKRTANSQERENVS</sequence>
<evidence type="ECO:0000313" key="9">
    <source>
        <dbReference type="EMBL" id="PIK62095.1"/>
    </source>
</evidence>
<dbReference type="AlphaFoldDB" id="A0A2G8LPC8"/>
<evidence type="ECO:0000259" key="8">
    <source>
        <dbReference type="PROSITE" id="PS50157"/>
    </source>
</evidence>
<feature type="domain" description="C2H2-type" evidence="8">
    <location>
        <begin position="485"/>
        <end position="512"/>
    </location>
</feature>
<keyword evidence="10" id="KW-1185">Reference proteome</keyword>
<feature type="domain" description="C2H2-type" evidence="8">
    <location>
        <begin position="513"/>
        <end position="540"/>
    </location>
</feature>
<evidence type="ECO:0000256" key="7">
    <source>
        <dbReference type="SAM" id="MobiDB-lite"/>
    </source>
</evidence>
<proteinExistence type="inferred from homology"/>
<feature type="compositionally biased region" description="Polar residues" evidence="7">
    <location>
        <begin position="309"/>
        <end position="320"/>
    </location>
</feature>
<protein>
    <submittedName>
        <fullName evidence="9">Zinc finger protein</fullName>
    </submittedName>
</protein>
<evidence type="ECO:0000256" key="5">
    <source>
        <dbReference type="ARBA" id="ARBA00022833"/>
    </source>
</evidence>
<dbReference type="GO" id="GO:0000977">
    <property type="term" value="F:RNA polymerase II transcription regulatory region sequence-specific DNA binding"/>
    <property type="evidence" value="ECO:0007669"/>
    <property type="project" value="TreeGrafter"/>
</dbReference>
<feature type="region of interest" description="Disordered" evidence="7">
    <location>
        <begin position="342"/>
        <end position="363"/>
    </location>
</feature>
<dbReference type="PANTHER" id="PTHR14196:SF12">
    <property type="entry name" value="ZINC FINGER PROTEIN 208-LIKE"/>
    <property type="match status" value="1"/>
</dbReference>
<feature type="region of interest" description="Disordered" evidence="7">
    <location>
        <begin position="171"/>
        <end position="214"/>
    </location>
</feature>
<dbReference type="PANTHER" id="PTHR14196">
    <property type="entry name" value="ODD-SKIPPED - RELATED"/>
    <property type="match status" value="1"/>
</dbReference>
<evidence type="ECO:0000256" key="1">
    <source>
        <dbReference type="ARBA" id="ARBA00006673"/>
    </source>
</evidence>
<feature type="domain" description="C2H2-type" evidence="8">
    <location>
        <begin position="541"/>
        <end position="574"/>
    </location>
</feature>
<dbReference type="PROSITE" id="PS00028">
    <property type="entry name" value="ZINC_FINGER_C2H2_1"/>
    <property type="match status" value="2"/>
</dbReference>
<dbReference type="EMBL" id="MRZV01000019">
    <property type="protein sequence ID" value="PIK62095.1"/>
    <property type="molecule type" value="Genomic_DNA"/>
</dbReference>